<gene>
    <name evidence="1" type="ORF">AB3G37_21955</name>
</gene>
<accession>A0AB39VP25</accession>
<dbReference type="RefSeq" id="WP_369789089.1">
    <property type="nucleotide sequence ID" value="NZ_CP165628.1"/>
</dbReference>
<evidence type="ECO:0000313" key="1">
    <source>
        <dbReference type="EMBL" id="XDU72135.1"/>
    </source>
</evidence>
<sequence length="77" mass="8593">MKNDADISSEETFNADIANSAPWMNEQWCNDSKWCLLTIPDPQIINSAPPECAKAKPLKAFIFSLLAFLNPTANHIE</sequence>
<reference evidence="1" key="1">
    <citation type="submission" date="2024-07" db="EMBL/GenBank/DDBJ databases">
        <authorList>
            <person name="Biller S.J."/>
        </authorList>
    </citation>
    <scope>NUCLEOTIDE SEQUENCE</scope>
    <source>
        <strain evidence="1">WC2420</strain>
    </source>
</reference>
<dbReference type="EMBL" id="CP165628">
    <property type="protein sequence ID" value="XDU72135.1"/>
    <property type="molecule type" value="Genomic_DNA"/>
</dbReference>
<organism evidence="1">
    <name type="scientific">Rouxiella sp. WC2420</name>
    <dbReference type="NCBI Taxonomy" id="3234145"/>
    <lineage>
        <taxon>Bacteria</taxon>
        <taxon>Pseudomonadati</taxon>
        <taxon>Pseudomonadota</taxon>
        <taxon>Gammaproteobacteria</taxon>
        <taxon>Enterobacterales</taxon>
        <taxon>Yersiniaceae</taxon>
        <taxon>Rouxiella</taxon>
    </lineage>
</organism>
<proteinExistence type="predicted"/>
<name>A0AB39VP25_9GAMM</name>
<protein>
    <submittedName>
        <fullName evidence="1">Uncharacterized protein</fullName>
    </submittedName>
</protein>
<dbReference type="AlphaFoldDB" id="A0AB39VP25"/>